<dbReference type="InterPro" id="IPR023393">
    <property type="entry name" value="START-like_dom_sf"/>
</dbReference>
<dbReference type="STRING" id="117157.SAMN04489717_1030"/>
<accession>A0A1H1MYX4</accession>
<evidence type="ECO:0000313" key="5">
    <source>
        <dbReference type="Proteomes" id="UP000198983"/>
    </source>
</evidence>
<dbReference type="OrthoDB" id="8117292at2"/>
<dbReference type="Pfam" id="PF08327">
    <property type="entry name" value="AHSA1"/>
    <property type="match status" value="1"/>
</dbReference>
<dbReference type="Gene3D" id="3.30.530.20">
    <property type="match status" value="1"/>
</dbReference>
<dbReference type="AlphaFoldDB" id="A0A1H1MYX4"/>
<organism evidence="4 5">
    <name type="scientific">Actinopolymorpha singaporensis</name>
    <dbReference type="NCBI Taxonomy" id="117157"/>
    <lineage>
        <taxon>Bacteria</taxon>
        <taxon>Bacillati</taxon>
        <taxon>Actinomycetota</taxon>
        <taxon>Actinomycetes</taxon>
        <taxon>Propionibacteriales</taxon>
        <taxon>Actinopolymorphaceae</taxon>
        <taxon>Actinopolymorpha</taxon>
    </lineage>
</organism>
<evidence type="ECO:0000256" key="1">
    <source>
        <dbReference type="ARBA" id="ARBA00006817"/>
    </source>
</evidence>
<dbReference type="InterPro" id="IPR013538">
    <property type="entry name" value="ASHA1/2-like_C"/>
</dbReference>
<evidence type="ECO:0000313" key="4">
    <source>
        <dbReference type="EMBL" id="SDR92023.1"/>
    </source>
</evidence>
<dbReference type="Proteomes" id="UP000198983">
    <property type="component" value="Chromosome I"/>
</dbReference>
<protein>
    <submittedName>
        <fullName evidence="4">Uncharacterized conserved protein YndB, AHSA1/START domain</fullName>
    </submittedName>
</protein>
<keyword evidence="5" id="KW-1185">Reference proteome</keyword>
<sequence length="204" mass="20984">MAARADVRTAAAGDAGSGSTDLPAGEAAELAAASWPAVHAGTPATAGARLEVVRTYPLPYGEVWSAVTEPERLGRWFADVTGHLRVGGTWNATFPQGSASGVVAECEPAARIVTSWRWAHEPGGIAPGRLTVTVEPEADATRLLLVHESVTGNATGQAAGWYAHLAGLASHLRGKDRGGADWEAEFARALGVLRAPGAGGSRVF</sequence>
<gene>
    <name evidence="4" type="ORF">SAMN04489717_1030</name>
</gene>
<dbReference type="SUPFAM" id="SSF55961">
    <property type="entry name" value="Bet v1-like"/>
    <property type="match status" value="1"/>
</dbReference>
<feature type="domain" description="Activator of Hsp90 ATPase homologue 1/2-like C-terminal" evidence="3">
    <location>
        <begin position="59"/>
        <end position="172"/>
    </location>
</feature>
<feature type="region of interest" description="Disordered" evidence="2">
    <location>
        <begin position="1"/>
        <end position="23"/>
    </location>
</feature>
<proteinExistence type="inferred from homology"/>
<reference evidence="4 5" key="1">
    <citation type="submission" date="2016-10" db="EMBL/GenBank/DDBJ databases">
        <authorList>
            <person name="de Groot N.N."/>
        </authorList>
    </citation>
    <scope>NUCLEOTIDE SEQUENCE [LARGE SCALE GENOMIC DNA]</scope>
    <source>
        <strain evidence="4 5">DSM 22024</strain>
    </source>
</reference>
<comment type="similarity">
    <text evidence="1">Belongs to the AHA1 family.</text>
</comment>
<evidence type="ECO:0000256" key="2">
    <source>
        <dbReference type="SAM" id="MobiDB-lite"/>
    </source>
</evidence>
<evidence type="ECO:0000259" key="3">
    <source>
        <dbReference type="Pfam" id="PF08327"/>
    </source>
</evidence>
<dbReference type="RefSeq" id="WP_092651004.1">
    <property type="nucleotide sequence ID" value="NZ_LT629732.1"/>
</dbReference>
<dbReference type="EMBL" id="LT629732">
    <property type="protein sequence ID" value="SDR92023.1"/>
    <property type="molecule type" value="Genomic_DNA"/>
</dbReference>
<name>A0A1H1MYX4_9ACTN</name>